<dbReference type="AlphaFoldDB" id="A0A1L3GE18"/>
<protein>
    <recommendedName>
        <fullName evidence="1">PatA-like N-terminal domain-containing protein</fullName>
    </recommendedName>
</protein>
<dbReference type="RefSeq" id="WP_072286028.1">
    <property type="nucleotide sequence ID" value="NZ_CP015455.1"/>
</dbReference>
<evidence type="ECO:0000313" key="2">
    <source>
        <dbReference type="EMBL" id="APG24212.1"/>
    </source>
</evidence>
<reference evidence="2 3" key="1">
    <citation type="journal article" date="2017" name="Genome Announc.">
        <title>Complete Genome Sequences of Two Acetylene-Fermenting Pelobacter acetylenicus Strains.</title>
        <authorList>
            <person name="Sutton J.M."/>
            <person name="Baesman S.M."/>
            <person name="Fierst J.L."/>
            <person name="Poret-Peterson A.T."/>
            <person name="Oremland R.S."/>
            <person name="Dunlap D.S."/>
            <person name="Akob D.M."/>
        </authorList>
    </citation>
    <scope>NUCLEOTIDE SEQUENCE [LARGE SCALE GENOMIC DNA]</scope>
    <source>
        <strain evidence="2 3">DSM 3247</strain>
    </source>
</reference>
<proteinExistence type="predicted"/>
<dbReference type="KEGG" id="pace:A6070_12180"/>
<dbReference type="OrthoDB" id="5401144at2"/>
<feature type="domain" description="PatA-like N-terminal" evidence="1">
    <location>
        <begin position="50"/>
        <end position="202"/>
    </location>
</feature>
<dbReference type="PANTHER" id="PTHR36304">
    <property type="entry name" value="DOMAIN GTPASE-ACTIVATING PROTEIN, PUTATIVE-RELATED-RELATED"/>
    <property type="match status" value="1"/>
</dbReference>
<dbReference type="PANTHER" id="PTHR36304:SF4">
    <property type="entry name" value="DUF4388 DOMAIN-CONTAINING PROTEIN"/>
    <property type="match status" value="1"/>
</dbReference>
<evidence type="ECO:0000313" key="3">
    <source>
        <dbReference type="Proteomes" id="UP000182264"/>
    </source>
</evidence>
<name>A0A1L3GE18_SYNAC</name>
<sequence length="411" mass="45116">MGKINIDGSGRLELPVSVIKEIGAASLELVCHSNAHLLFSNVESGFQLAGVLGEIAMVDVLSFLNMFRKTGVLVVNLAGGKKEVGFLRGEIVSAASSFPEEDICGVLLEMGRLDQEALPKYRQLVCGCEGSGRVLVEKGVIGPKDLWLATRQQVESIVFNLFGAAQGSFFFLEREPEKEKMVRLAMSTQNMIMEGLRRVDERALFMRVIRSMDALPKPTGKPADGLSAEDERLLALVSRGDLDVRGVLRRSGMIEFEGLRALYDLINKGVVSIEDAPATAVAGDLGEILLVFNGALTALYRRVAARNAGFVNEVSNFMRQMPSPFSYVFKDVSLREDGTVDGRKVLTNLSGLEDQDKKRLLAEALSELIYMECMAAQRDLGQAESARLIQKVQEVPRRVKNLLVKKQFSEG</sequence>
<dbReference type="EMBL" id="CP015518">
    <property type="protein sequence ID" value="APG24212.1"/>
    <property type="molecule type" value="Genomic_DNA"/>
</dbReference>
<accession>A0A1L3GE18</accession>
<keyword evidence="3" id="KW-1185">Reference proteome</keyword>
<dbReference type="InterPro" id="IPR025497">
    <property type="entry name" value="PatA-like_N"/>
</dbReference>
<dbReference type="STRING" id="29542.A6070_12180"/>
<evidence type="ECO:0000259" key="1">
    <source>
        <dbReference type="Pfam" id="PF14332"/>
    </source>
</evidence>
<organism evidence="2 3">
    <name type="scientific">Syntrophotalea acetylenica</name>
    <name type="common">Pelobacter acetylenicus</name>
    <dbReference type="NCBI Taxonomy" id="29542"/>
    <lineage>
        <taxon>Bacteria</taxon>
        <taxon>Pseudomonadati</taxon>
        <taxon>Thermodesulfobacteriota</taxon>
        <taxon>Desulfuromonadia</taxon>
        <taxon>Desulfuromonadales</taxon>
        <taxon>Syntrophotaleaceae</taxon>
        <taxon>Syntrophotalea</taxon>
    </lineage>
</organism>
<gene>
    <name evidence="2" type="ORF">A7E75_03555</name>
</gene>
<dbReference type="Proteomes" id="UP000182264">
    <property type="component" value="Chromosome"/>
</dbReference>
<dbReference type="Pfam" id="PF14332">
    <property type="entry name" value="DUF4388"/>
    <property type="match status" value="1"/>
</dbReference>